<keyword evidence="4 7" id="KW-0812">Transmembrane</keyword>
<dbReference type="PANTHER" id="PTHR30193">
    <property type="entry name" value="ABC TRANSPORTER PERMEASE PROTEIN"/>
    <property type="match status" value="1"/>
</dbReference>
<protein>
    <submittedName>
        <fullName evidence="9">Sugar ABC transporter permease</fullName>
    </submittedName>
</protein>
<keyword evidence="5 7" id="KW-1133">Transmembrane helix</keyword>
<dbReference type="Pfam" id="PF00528">
    <property type="entry name" value="BPD_transp_1"/>
    <property type="match status" value="1"/>
</dbReference>
<evidence type="ECO:0000256" key="1">
    <source>
        <dbReference type="ARBA" id="ARBA00004651"/>
    </source>
</evidence>
<dbReference type="InterPro" id="IPR000515">
    <property type="entry name" value="MetI-like"/>
</dbReference>
<dbReference type="InterPro" id="IPR035906">
    <property type="entry name" value="MetI-like_sf"/>
</dbReference>
<evidence type="ECO:0000313" key="9">
    <source>
        <dbReference type="EMBL" id="REK71207.1"/>
    </source>
</evidence>
<name>A0A371P5J1_9BACL</name>
<proteinExistence type="inferred from homology"/>
<evidence type="ECO:0000256" key="6">
    <source>
        <dbReference type="ARBA" id="ARBA00023136"/>
    </source>
</evidence>
<dbReference type="EMBL" id="QUBQ01000006">
    <property type="protein sequence ID" value="REK71207.1"/>
    <property type="molecule type" value="Genomic_DNA"/>
</dbReference>
<feature type="transmembrane region" description="Helical" evidence="7">
    <location>
        <begin position="218"/>
        <end position="237"/>
    </location>
</feature>
<dbReference type="RefSeq" id="WP_116049199.1">
    <property type="nucleotide sequence ID" value="NZ_QUBQ01000006.1"/>
</dbReference>
<dbReference type="GO" id="GO:0055085">
    <property type="term" value="P:transmembrane transport"/>
    <property type="evidence" value="ECO:0007669"/>
    <property type="project" value="InterPro"/>
</dbReference>
<reference evidence="9 10" key="1">
    <citation type="submission" date="2018-08" db="EMBL/GenBank/DDBJ databases">
        <title>Paenibacillus sp. M4BSY-1, whole genome shotgun sequence.</title>
        <authorList>
            <person name="Tuo L."/>
        </authorList>
    </citation>
    <scope>NUCLEOTIDE SEQUENCE [LARGE SCALE GENOMIC DNA]</scope>
    <source>
        <strain evidence="9 10">M4BSY-1</strain>
    </source>
</reference>
<dbReference type="SUPFAM" id="SSF160964">
    <property type="entry name" value="MalF N-terminal region-like"/>
    <property type="match status" value="1"/>
</dbReference>
<dbReference type="InterPro" id="IPR051393">
    <property type="entry name" value="ABC_transporter_permease"/>
</dbReference>
<comment type="subcellular location">
    <subcellularLocation>
        <location evidence="1 7">Cell membrane</location>
        <topology evidence="1 7">Multi-pass membrane protein</topology>
    </subcellularLocation>
</comment>
<comment type="caution">
    <text evidence="9">The sequence shown here is derived from an EMBL/GenBank/DDBJ whole genome shotgun (WGS) entry which is preliminary data.</text>
</comment>
<feature type="transmembrane region" description="Helical" evidence="7">
    <location>
        <begin position="166"/>
        <end position="186"/>
    </location>
</feature>
<keyword evidence="10" id="KW-1185">Reference proteome</keyword>
<dbReference type="SUPFAM" id="SSF161098">
    <property type="entry name" value="MetI-like"/>
    <property type="match status" value="1"/>
</dbReference>
<evidence type="ECO:0000259" key="8">
    <source>
        <dbReference type="PROSITE" id="PS50928"/>
    </source>
</evidence>
<comment type="similarity">
    <text evidence="7">Belongs to the binding-protein-dependent transport system permease family.</text>
</comment>
<organism evidence="9 10">
    <name type="scientific">Paenibacillus paeoniae</name>
    <dbReference type="NCBI Taxonomy" id="2292705"/>
    <lineage>
        <taxon>Bacteria</taxon>
        <taxon>Bacillati</taxon>
        <taxon>Bacillota</taxon>
        <taxon>Bacilli</taxon>
        <taxon>Bacillales</taxon>
        <taxon>Paenibacillaceae</taxon>
        <taxon>Paenibacillus</taxon>
    </lineage>
</organism>
<evidence type="ECO:0000256" key="7">
    <source>
        <dbReference type="RuleBase" id="RU363032"/>
    </source>
</evidence>
<keyword evidence="3" id="KW-1003">Cell membrane</keyword>
<dbReference type="PROSITE" id="PS50928">
    <property type="entry name" value="ABC_TM1"/>
    <property type="match status" value="1"/>
</dbReference>
<accession>A0A371P5J1</accession>
<dbReference type="Gene3D" id="1.10.3720.10">
    <property type="entry name" value="MetI-like"/>
    <property type="match status" value="1"/>
</dbReference>
<evidence type="ECO:0000313" key="10">
    <source>
        <dbReference type="Proteomes" id="UP000261905"/>
    </source>
</evidence>
<evidence type="ECO:0000256" key="5">
    <source>
        <dbReference type="ARBA" id="ARBA00022989"/>
    </source>
</evidence>
<gene>
    <name evidence="9" type="ORF">DX130_22445</name>
</gene>
<feature type="transmembrane region" description="Helical" evidence="7">
    <location>
        <begin position="21"/>
        <end position="45"/>
    </location>
</feature>
<dbReference type="GO" id="GO:0005886">
    <property type="term" value="C:plasma membrane"/>
    <property type="evidence" value="ECO:0007669"/>
    <property type="project" value="UniProtKB-SubCell"/>
</dbReference>
<evidence type="ECO:0000256" key="3">
    <source>
        <dbReference type="ARBA" id="ARBA00022475"/>
    </source>
</evidence>
<dbReference type="PANTHER" id="PTHR30193:SF37">
    <property type="entry name" value="INNER MEMBRANE ABC TRANSPORTER PERMEASE PROTEIN YCJO"/>
    <property type="match status" value="1"/>
</dbReference>
<sequence>MSTDELTKRNKISQKLAPYIFVSPFFIIFALFSLFPILFTLYISLTDWTGTKDVSLVGVQNYIQVFQDTRFYRAVGNTFLFMIMIIPAQIILALFISVMLTSKKVPFVGTFRLMNFLPYITTSVAIGLIFNIMFDSNYGSVNEILMKFGFITEKINWLGEKWPARITIALVTIWKYFGYTAVLFMAGIMSIDKQLYEASEIDGAGKWRQLFSITLPNLKPVMIFVVLTTMIGCFQIFDEPYMIFTGFGATLVGGPQGSALTGTWLIYDTVFGGTFRYGYGSAISFALFILITAITLVVLRFMNKGGE</sequence>
<dbReference type="OrthoDB" id="9787541at2"/>
<keyword evidence="2 7" id="KW-0813">Transport</keyword>
<dbReference type="CDD" id="cd06261">
    <property type="entry name" value="TM_PBP2"/>
    <property type="match status" value="1"/>
</dbReference>
<dbReference type="Proteomes" id="UP000261905">
    <property type="component" value="Unassembled WGS sequence"/>
</dbReference>
<feature type="transmembrane region" description="Helical" evidence="7">
    <location>
        <begin position="113"/>
        <end position="134"/>
    </location>
</feature>
<feature type="transmembrane region" description="Helical" evidence="7">
    <location>
        <begin position="79"/>
        <end position="101"/>
    </location>
</feature>
<evidence type="ECO:0000256" key="4">
    <source>
        <dbReference type="ARBA" id="ARBA00022692"/>
    </source>
</evidence>
<keyword evidence="6 7" id="KW-0472">Membrane</keyword>
<feature type="domain" description="ABC transmembrane type-1" evidence="8">
    <location>
        <begin position="75"/>
        <end position="298"/>
    </location>
</feature>
<evidence type="ECO:0000256" key="2">
    <source>
        <dbReference type="ARBA" id="ARBA00022448"/>
    </source>
</evidence>
<feature type="transmembrane region" description="Helical" evidence="7">
    <location>
        <begin position="279"/>
        <end position="302"/>
    </location>
</feature>
<dbReference type="AlphaFoldDB" id="A0A371P5J1"/>